<dbReference type="Proteomes" id="UP000601435">
    <property type="component" value="Unassembled WGS sequence"/>
</dbReference>
<dbReference type="AlphaFoldDB" id="A0A812JS06"/>
<protein>
    <submittedName>
        <fullName evidence="1">Uncharacterized protein</fullName>
    </submittedName>
</protein>
<feature type="non-terminal residue" evidence="1">
    <location>
        <position position="1"/>
    </location>
</feature>
<comment type="caution">
    <text evidence="1">The sequence shown here is derived from an EMBL/GenBank/DDBJ whole genome shotgun (WGS) entry which is preliminary data.</text>
</comment>
<accession>A0A812JS06</accession>
<reference evidence="1" key="1">
    <citation type="submission" date="2021-02" db="EMBL/GenBank/DDBJ databases">
        <authorList>
            <person name="Dougan E. K."/>
            <person name="Rhodes N."/>
            <person name="Thang M."/>
            <person name="Chan C."/>
        </authorList>
    </citation>
    <scope>NUCLEOTIDE SEQUENCE</scope>
</reference>
<organism evidence="1 2">
    <name type="scientific">Symbiodinium necroappetens</name>
    <dbReference type="NCBI Taxonomy" id="1628268"/>
    <lineage>
        <taxon>Eukaryota</taxon>
        <taxon>Sar</taxon>
        <taxon>Alveolata</taxon>
        <taxon>Dinophyceae</taxon>
        <taxon>Suessiales</taxon>
        <taxon>Symbiodiniaceae</taxon>
        <taxon>Symbiodinium</taxon>
    </lineage>
</organism>
<sequence length="63" mass="6935">QPDEIGCRACQCPRCGHPCRIGSAHDRLCGWTWIDPIRRFRASLGRGRARGSDANKRGRSGVG</sequence>
<name>A0A812JS06_9DINO</name>
<proteinExistence type="predicted"/>
<dbReference type="EMBL" id="CAJNJA010006786">
    <property type="protein sequence ID" value="CAE7215517.1"/>
    <property type="molecule type" value="Genomic_DNA"/>
</dbReference>
<evidence type="ECO:0000313" key="2">
    <source>
        <dbReference type="Proteomes" id="UP000601435"/>
    </source>
</evidence>
<keyword evidence="2" id="KW-1185">Reference proteome</keyword>
<evidence type="ECO:0000313" key="1">
    <source>
        <dbReference type="EMBL" id="CAE7215517.1"/>
    </source>
</evidence>
<gene>
    <name evidence="1" type="ORF">SNEC2469_LOCUS2452</name>
</gene>